<feature type="transmembrane region" description="Helical" evidence="15">
    <location>
        <begin position="513"/>
        <end position="531"/>
    </location>
</feature>
<gene>
    <name evidence="16" type="ORF">RS130_17050</name>
</gene>
<dbReference type="EMBL" id="JAWDIO010000002">
    <property type="protein sequence ID" value="MDU0355386.1"/>
    <property type="molecule type" value="Genomic_DNA"/>
</dbReference>
<feature type="transmembrane region" description="Helical" evidence="15">
    <location>
        <begin position="259"/>
        <end position="284"/>
    </location>
</feature>
<feature type="transmembrane region" description="Helical" evidence="15">
    <location>
        <begin position="71"/>
        <end position="92"/>
    </location>
</feature>
<evidence type="ECO:0000256" key="12">
    <source>
        <dbReference type="ARBA" id="ARBA00023201"/>
    </source>
</evidence>
<dbReference type="PROSITE" id="PS50283">
    <property type="entry name" value="NA_SOLUT_SYMP_3"/>
    <property type="match status" value="1"/>
</dbReference>
<dbReference type="RefSeq" id="WP_316026926.1">
    <property type="nucleotide sequence ID" value="NZ_JAWDIO010000002.1"/>
</dbReference>
<feature type="transmembrane region" description="Helical" evidence="15">
    <location>
        <begin position="537"/>
        <end position="554"/>
    </location>
</feature>
<evidence type="ECO:0000256" key="6">
    <source>
        <dbReference type="ARBA" id="ARBA00022847"/>
    </source>
</evidence>
<evidence type="ECO:0000256" key="11">
    <source>
        <dbReference type="ARBA" id="ARBA00023180"/>
    </source>
</evidence>
<sequence>MSGIDIGVIFLFSFLVFVCGMSFSKSGKNMKSFFSAGGALPWWMSGLSLFMSFFSSGTFVTWGALAYSNGWVAITIQWTMAISGILIGFFIAPRWQKTHALTAAEFIKNRFGYKVQRTYTYIFLAIASFSTGAFLYPVAKILEVSTGIPITASIIVLGILILAYTAVGGLWAVIVTDILQFVVLTAAVLIVVPLAFGEIGGVSQFIAKAPEGFFNLVNEEFSWSFIVVFGLYNLFFIAGNWPYIQRYTSVATPNDAKKVGWLFGGLYVICPVIWMIPPMIYRVLNPDLAGLADEGAYLLMCKQVLPLGMLGLMLGAMIFATASSVNTSLNLSAGVLANDVYGYFRPKASDKELVKVGRIATILLGTITIVIALLVPYMGGVVTFVFAMAAITGGALFLPPIWALFSPYQTGKSLLTVTLITLAVNMLFKFVLPYISDISLDRKNETFLGICLPIVLLSIAEIYVRLKHKRTGVVAWKTSQVGQEPINQQNDVDVEQGPELVANSADNNLGVRVIGWGIASIGILMGALMLVAEHSQVYVAGMGFIILCIGGFILSKNPKIANSECK</sequence>
<dbReference type="PANTHER" id="PTHR42985:SF40">
    <property type="entry name" value="LD47995P-RELATED"/>
    <property type="match status" value="1"/>
</dbReference>
<keyword evidence="12" id="KW-0739">Sodium transport</keyword>
<evidence type="ECO:0000256" key="13">
    <source>
        <dbReference type="ARBA" id="ARBA00036099"/>
    </source>
</evidence>
<dbReference type="PROSITE" id="PS00456">
    <property type="entry name" value="NA_SOLUT_SYMP_1"/>
    <property type="match status" value="1"/>
</dbReference>
<evidence type="ECO:0000256" key="14">
    <source>
        <dbReference type="RuleBase" id="RU362091"/>
    </source>
</evidence>
<feature type="transmembrane region" description="Helical" evidence="15">
    <location>
        <begin position="381"/>
        <end position="402"/>
    </location>
</feature>
<dbReference type="PANTHER" id="PTHR42985">
    <property type="entry name" value="SODIUM-COUPLED MONOCARBOXYLATE TRANSPORTER"/>
    <property type="match status" value="1"/>
</dbReference>
<dbReference type="Proteomes" id="UP001247805">
    <property type="component" value="Unassembled WGS sequence"/>
</dbReference>
<feature type="transmembrane region" description="Helical" evidence="15">
    <location>
        <begin position="6"/>
        <end position="23"/>
    </location>
</feature>
<accession>A0ABU3SZG9</accession>
<keyword evidence="9" id="KW-0406">Ion transport</keyword>
<evidence type="ECO:0000256" key="5">
    <source>
        <dbReference type="ARBA" id="ARBA00022692"/>
    </source>
</evidence>
<feature type="transmembrane region" description="Helical" evidence="15">
    <location>
        <begin position="118"/>
        <end position="138"/>
    </location>
</feature>
<feature type="transmembrane region" description="Helical" evidence="15">
    <location>
        <begin position="221"/>
        <end position="238"/>
    </location>
</feature>
<evidence type="ECO:0000256" key="1">
    <source>
        <dbReference type="ARBA" id="ARBA00004651"/>
    </source>
</evidence>
<feature type="transmembrane region" description="Helical" evidence="15">
    <location>
        <begin position="356"/>
        <end position="375"/>
    </location>
</feature>
<evidence type="ECO:0000256" key="8">
    <source>
        <dbReference type="ARBA" id="ARBA00023053"/>
    </source>
</evidence>
<keyword evidence="6" id="KW-0769">Symport</keyword>
<keyword evidence="7 15" id="KW-1133">Transmembrane helix</keyword>
<evidence type="ECO:0000256" key="7">
    <source>
        <dbReference type="ARBA" id="ARBA00022989"/>
    </source>
</evidence>
<proteinExistence type="inferred from homology"/>
<keyword evidence="5 15" id="KW-0812">Transmembrane</keyword>
<dbReference type="Gene3D" id="1.20.1730.10">
    <property type="entry name" value="Sodium/glucose cotransporter"/>
    <property type="match status" value="1"/>
</dbReference>
<keyword evidence="10 15" id="KW-0472">Membrane</keyword>
<dbReference type="CDD" id="cd11477">
    <property type="entry name" value="SLC5sbd_u1"/>
    <property type="match status" value="1"/>
</dbReference>
<keyword evidence="8" id="KW-0915">Sodium</keyword>
<evidence type="ECO:0000256" key="2">
    <source>
        <dbReference type="ARBA" id="ARBA00006434"/>
    </source>
</evidence>
<name>A0ABU3SZG9_9ALTE</name>
<feature type="transmembrane region" description="Helical" evidence="15">
    <location>
        <begin position="181"/>
        <end position="201"/>
    </location>
</feature>
<comment type="similarity">
    <text evidence="2 14">Belongs to the sodium:solute symporter (SSF) (TC 2.A.21) family.</text>
</comment>
<evidence type="ECO:0000256" key="3">
    <source>
        <dbReference type="ARBA" id="ARBA00022448"/>
    </source>
</evidence>
<evidence type="ECO:0000313" key="17">
    <source>
        <dbReference type="Proteomes" id="UP001247805"/>
    </source>
</evidence>
<reference evidence="16 17" key="1">
    <citation type="submission" date="2023-10" db="EMBL/GenBank/DDBJ databases">
        <title>Glaciecola aquimarina strain GGW-M5 nov., isolated from a coastal seawater.</title>
        <authorList>
            <person name="Bayburt H."/>
            <person name="Kim J.M."/>
            <person name="Choi B.J."/>
            <person name="Jeon C.O."/>
        </authorList>
    </citation>
    <scope>NUCLEOTIDE SEQUENCE [LARGE SCALE GENOMIC DNA]</scope>
    <source>
        <strain evidence="16 17">KCTC 32108</strain>
    </source>
</reference>
<comment type="caution">
    <text evidence="16">The sequence shown here is derived from an EMBL/GenBank/DDBJ whole genome shotgun (WGS) entry which is preliminary data.</text>
</comment>
<dbReference type="InterPro" id="IPR038377">
    <property type="entry name" value="Na/Glc_symporter_sf"/>
</dbReference>
<protein>
    <submittedName>
        <fullName evidence="16">Sodium:solute symporter family protein</fullName>
    </submittedName>
</protein>
<comment type="catalytic activity">
    <reaction evidence="13">
        <text>iodide(out) + 2 Na(+)(out) = iodide(in) + 2 Na(+)(in)</text>
        <dbReference type="Rhea" id="RHEA:71207"/>
        <dbReference type="ChEBI" id="CHEBI:16382"/>
        <dbReference type="ChEBI" id="CHEBI:29101"/>
    </reaction>
</comment>
<dbReference type="InterPro" id="IPR018212">
    <property type="entry name" value="Na/solute_symporter_CS"/>
</dbReference>
<evidence type="ECO:0000256" key="9">
    <source>
        <dbReference type="ARBA" id="ARBA00023065"/>
    </source>
</evidence>
<comment type="subcellular location">
    <subcellularLocation>
        <location evidence="1">Cell membrane</location>
        <topology evidence="1">Multi-pass membrane protein</topology>
    </subcellularLocation>
</comment>
<dbReference type="Pfam" id="PF00474">
    <property type="entry name" value="SSF"/>
    <property type="match status" value="1"/>
</dbReference>
<organism evidence="16 17">
    <name type="scientific">Paraglaciecola aquimarina</name>
    <dbReference type="NCBI Taxonomy" id="1235557"/>
    <lineage>
        <taxon>Bacteria</taxon>
        <taxon>Pseudomonadati</taxon>
        <taxon>Pseudomonadota</taxon>
        <taxon>Gammaproteobacteria</taxon>
        <taxon>Alteromonadales</taxon>
        <taxon>Alteromonadaceae</taxon>
        <taxon>Paraglaciecola</taxon>
    </lineage>
</organism>
<keyword evidence="4" id="KW-1003">Cell membrane</keyword>
<evidence type="ECO:0000256" key="4">
    <source>
        <dbReference type="ARBA" id="ARBA00022475"/>
    </source>
</evidence>
<dbReference type="InterPro" id="IPR001734">
    <property type="entry name" value="Na/solute_symporter"/>
</dbReference>
<feature type="transmembrane region" description="Helical" evidence="15">
    <location>
        <begin position="43"/>
        <end position="65"/>
    </location>
</feature>
<feature type="transmembrane region" description="Helical" evidence="15">
    <location>
        <begin position="447"/>
        <end position="464"/>
    </location>
</feature>
<evidence type="ECO:0000256" key="15">
    <source>
        <dbReference type="SAM" id="Phobius"/>
    </source>
</evidence>
<evidence type="ECO:0000313" key="16">
    <source>
        <dbReference type="EMBL" id="MDU0355386.1"/>
    </source>
</evidence>
<keyword evidence="3" id="KW-0813">Transport</keyword>
<evidence type="ECO:0000256" key="10">
    <source>
        <dbReference type="ARBA" id="ARBA00023136"/>
    </source>
</evidence>
<keyword evidence="11" id="KW-0325">Glycoprotein</keyword>
<feature type="transmembrane region" description="Helical" evidence="15">
    <location>
        <begin position="414"/>
        <end position="435"/>
    </location>
</feature>
<keyword evidence="17" id="KW-1185">Reference proteome</keyword>
<feature type="transmembrane region" description="Helical" evidence="15">
    <location>
        <begin position="150"/>
        <end position="174"/>
    </location>
</feature>
<dbReference type="InterPro" id="IPR051163">
    <property type="entry name" value="Sodium:Solute_Symporter_SSF"/>
</dbReference>